<keyword evidence="3" id="KW-0539">Nucleus</keyword>
<dbReference type="EMBL" id="KL198017">
    <property type="protein sequence ID" value="KDQ20966.1"/>
    <property type="molecule type" value="Genomic_DNA"/>
</dbReference>
<dbReference type="HOGENOM" id="CLU_006786_4_0_1"/>
<feature type="compositionally biased region" description="Acidic residues" evidence="4">
    <location>
        <begin position="10"/>
        <end position="66"/>
    </location>
</feature>
<feature type="compositionally biased region" description="Basic and acidic residues" evidence="4">
    <location>
        <begin position="81"/>
        <end position="93"/>
    </location>
</feature>
<dbReference type="Proteomes" id="UP000027195">
    <property type="component" value="Unassembled WGS sequence"/>
</dbReference>
<evidence type="ECO:0000256" key="1">
    <source>
        <dbReference type="ARBA" id="ARBA00004604"/>
    </source>
</evidence>
<dbReference type="Pfam" id="PF02847">
    <property type="entry name" value="MA3"/>
    <property type="match status" value="1"/>
</dbReference>
<dbReference type="GO" id="GO:0005730">
    <property type="term" value="C:nucleolus"/>
    <property type="evidence" value="ECO:0007669"/>
    <property type="project" value="UniProtKB-SubCell"/>
</dbReference>
<dbReference type="AlphaFoldDB" id="A0A067NB22"/>
<feature type="region of interest" description="Disordered" evidence="4">
    <location>
        <begin position="1"/>
        <end position="111"/>
    </location>
</feature>
<accession>A0A067NB22</accession>
<dbReference type="PROSITE" id="PS51366">
    <property type="entry name" value="MI"/>
    <property type="match status" value="1"/>
</dbReference>
<proteinExistence type="inferred from homology"/>
<dbReference type="PANTHER" id="PTHR18034">
    <property type="entry name" value="CELL CYCLE CONTROL PROTEIN CWF22-RELATED"/>
    <property type="match status" value="1"/>
</dbReference>
<dbReference type="Pfam" id="PF02854">
    <property type="entry name" value="MIF4G"/>
    <property type="match status" value="1"/>
</dbReference>
<dbReference type="SMART" id="SM00543">
    <property type="entry name" value="MIF4G"/>
    <property type="match status" value="1"/>
</dbReference>
<evidence type="ECO:0000313" key="6">
    <source>
        <dbReference type="EMBL" id="KDQ20966.1"/>
    </source>
</evidence>
<gene>
    <name evidence="6" type="ORF">BOTBODRAFT_50992</name>
</gene>
<protein>
    <recommendedName>
        <fullName evidence="5">MI domain-containing protein</fullName>
    </recommendedName>
</protein>
<dbReference type="OrthoDB" id="361797at2759"/>
<dbReference type="SMART" id="SM00544">
    <property type="entry name" value="MA3"/>
    <property type="match status" value="1"/>
</dbReference>
<dbReference type="STRING" id="930990.A0A067NB22"/>
<comment type="similarity">
    <text evidence="2">Belongs to the CWC22 family.</text>
</comment>
<reference evidence="7" key="1">
    <citation type="journal article" date="2014" name="Proc. Natl. Acad. Sci. U.S.A.">
        <title>Extensive sampling of basidiomycete genomes demonstrates inadequacy of the white-rot/brown-rot paradigm for wood decay fungi.</title>
        <authorList>
            <person name="Riley R."/>
            <person name="Salamov A.A."/>
            <person name="Brown D.W."/>
            <person name="Nagy L.G."/>
            <person name="Floudas D."/>
            <person name="Held B.W."/>
            <person name="Levasseur A."/>
            <person name="Lombard V."/>
            <person name="Morin E."/>
            <person name="Otillar R."/>
            <person name="Lindquist E.A."/>
            <person name="Sun H."/>
            <person name="LaButti K.M."/>
            <person name="Schmutz J."/>
            <person name="Jabbour D."/>
            <person name="Luo H."/>
            <person name="Baker S.E."/>
            <person name="Pisabarro A.G."/>
            <person name="Walton J.D."/>
            <person name="Blanchette R.A."/>
            <person name="Henrissat B."/>
            <person name="Martin F."/>
            <person name="Cullen D."/>
            <person name="Hibbett D.S."/>
            <person name="Grigoriev I.V."/>
        </authorList>
    </citation>
    <scope>NUCLEOTIDE SEQUENCE [LARGE SCALE GENOMIC DNA]</scope>
    <source>
        <strain evidence="7">FD-172 SS1</strain>
    </source>
</reference>
<feature type="domain" description="MI" evidence="5">
    <location>
        <begin position="449"/>
        <end position="586"/>
    </location>
</feature>
<comment type="subcellular location">
    <subcellularLocation>
        <location evidence="1">Nucleus</location>
        <location evidence="1">Nucleolus</location>
    </subcellularLocation>
</comment>
<feature type="compositionally biased region" description="Polar residues" evidence="4">
    <location>
        <begin position="97"/>
        <end position="108"/>
    </location>
</feature>
<evidence type="ECO:0000256" key="4">
    <source>
        <dbReference type="SAM" id="MobiDB-lite"/>
    </source>
</evidence>
<organism evidence="6 7">
    <name type="scientific">Botryobasidium botryosum (strain FD-172 SS1)</name>
    <dbReference type="NCBI Taxonomy" id="930990"/>
    <lineage>
        <taxon>Eukaryota</taxon>
        <taxon>Fungi</taxon>
        <taxon>Dikarya</taxon>
        <taxon>Basidiomycota</taxon>
        <taxon>Agaricomycotina</taxon>
        <taxon>Agaricomycetes</taxon>
        <taxon>Cantharellales</taxon>
        <taxon>Botryobasidiaceae</taxon>
        <taxon>Botryobasidium</taxon>
    </lineage>
</organism>
<evidence type="ECO:0000313" key="7">
    <source>
        <dbReference type="Proteomes" id="UP000027195"/>
    </source>
</evidence>
<dbReference type="InterPro" id="IPR003891">
    <property type="entry name" value="Initiation_fac_eIF4g_MI"/>
</dbReference>
<dbReference type="PANTHER" id="PTHR18034:SF4">
    <property type="entry name" value="NUCLEOLAR MIF4G DOMAIN-CONTAINING PROTEIN 1"/>
    <property type="match status" value="1"/>
</dbReference>
<dbReference type="SUPFAM" id="SSF48371">
    <property type="entry name" value="ARM repeat"/>
    <property type="match status" value="1"/>
</dbReference>
<dbReference type="Gene3D" id="1.25.40.180">
    <property type="match status" value="1"/>
</dbReference>
<name>A0A067NB22_BOTB1</name>
<dbReference type="InterPro" id="IPR003890">
    <property type="entry name" value="MIF4G-like_typ-3"/>
</dbReference>
<dbReference type="GO" id="GO:0042274">
    <property type="term" value="P:ribosomal small subunit biogenesis"/>
    <property type="evidence" value="ECO:0007669"/>
    <property type="project" value="TreeGrafter"/>
</dbReference>
<sequence length="691" mass="76082">MDLDKIDASPESDSDTDEAPLLLDPDEENSDASEDADEGSEDSEDGVEEDEDEDEDDSQADSQDGDETIKGTEEDGSGDDQLGHSDRSSRTEDLATPSASGAVKTSGSLYVPPHLRHAKTSETSDDVQVTEAQKKLSRQLQGLLNRLSEQNIESILGEIQSIYRKNPRNDVTTALTTLILNSISLRASILDTFVIQHAALVSGLHKITGVDFAAYFLQTLVKSYEQHHAALRSSSASAAEDGGEAPSEGKECMNLLVLLSELYNFQVISCVLAYDIIRDLLAGDLSEFDVELLLKMLRNSGSQLRQDDPLALKDIIQIVHAKVADKDPRSMSSRVRFMLETLSNLKNNKVKKNAGQNTGGDAVERLKKFVSGLSKKHQILAHEPLHVSLADLRSAGTKGKWWLVGSAWAGDPLAENKTAFDKTAYLGSSEKGEANALVKLARKQGMNTDVRRSIFVVLMSSDDYVDACERLGQLGLTELQQREIIRVILHCCGNEKVYNPYYTLVAQHLCNSSHSYKITLQYCLWDFLRDLGESDVGGADIVNQDNAKSFDIKSISPTRIQNLAKAYAWWVAKGSSSLTIFKPVDFVKLQPQTRVFFQTFFAQLFVSNQASTPALDFTSSGPEPPRNREALEAVMTKALHSSTLSRGIVYFLSRTALEDLAQSKEMKKLLKWGVEVATESLRMGMDVGGER</sequence>
<dbReference type="GO" id="GO:0003723">
    <property type="term" value="F:RNA binding"/>
    <property type="evidence" value="ECO:0007669"/>
    <property type="project" value="InterPro"/>
</dbReference>
<keyword evidence="7" id="KW-1185">Reference proteome</keyword>
<evidence type="ECO:0000256" key="3">
    <source>
        <dbReference type="ARBA" id="ARBA00023242"/>
    </source>
</evidence>
<evidence type="ECO:0000256" key="2">
    <source>
        <dbReference type="ARBA" id="ARBA00006856"/>
    </source>
</evidence>
<dbReference type="InterPro" id="IPR016024">
    <property type="entry name" value="ARM-type_fold"/>
</dbReference>
<dbReference type="FunCoup" id="A0A067NB22">
    <property type="interactions" value="588"/>
</dbReference>
<dbReference type="InterPro" id="IPR050781">
    <property type="entry name" value="CWC22_splicing_factor"/>
</dbReference>
<dbReference type="InParanoid" id="A0A067NB22"/>
<evidence type="ECO:0000259" key="5">
    <source>
        <dbReference type="PROSITE" id="PS51366"/>
    </source>
</evidence>